<proteinExistence type="predicted"/>
<keyword evidence="2" id="KW-1185">Reference proteome</keyword>
<dbReference type="RefSeq" id="XP_018295685.1">
    <property type="nucleotide sequence ID" value="XM_018440693.1"/>
</dbReference>
<gene>
    <name evidence="1" type="ORF">PHYBLDRAFT_60773</name>
</gene>
<organism evidence="1 2">
    <name type="scientific">Phycomyces blakesleeanus (strain ATCC 8743b / DSM 1359 / FGSC 10004 / NBRC 33097 / NRRL 1555)</name>
    <dbReference type="NCBI Taxonomy" id="763407"/>
    <lineage>
        <taxon>Eukaryota</taxon>
        <taxon>Fungi</taxon>
        <taxon>Fungi incertae sedis</taxon>
        <taxon>Mucoromycota</taxon>
        <taxon>Mucoromycotina</taxon>
        <taxon>Mucoromycetes</taxon>
        <taxon>Mucorales</taxon>
        <taxon>Phycomycetaceae</taxon>
        <taxon>Phycomyces</taxon>
    </lineage>
</organism>
<dbReference type="VEuPathDB" id="FungiDB:PHYBLDRAFT_60773"/>
<dbReference type="AlphaFoldDB" id="A0A162Y0S0"/>
<protein>
    <submittedName>
        <fullName evidence="1">Uncharacterized protein</fullName>
    </submittedName>
</protein>
<name>A0A162Y0S0_PHYB8</name>
<dbReference type="EMBL" id="KV440974">
    <property type="protein sequence ID" value="OAD77645.1"/>
    <property type="molecule type" value="Genomic_DNA"/>
</dbReference>
<sequence length="224" mass="25912">MYEILVRIVYEFLLSAFRVLGKGLGAQQFLYKLGFCGLCFWDILCDDGPFGYSGLSNCIVGLMCTWFLGFSNPSLVFRSRKNEHFEVWYSLYIHIWPNRSTFLIELFLREIGQFLLVPSSVGCSKSHLYIKTVVSWSLWEMSGDSDGDFGKYHEHFSKSRSESPLIFHSGIKMVLSNGNPFAMFSDDFGLHLNTIIDKLRSLKWHCLWKRKHLPEMGLYISSVK</sequence>
<dbReference type="InParanoid" id="A0A162Y0S0"/>
<dbReference type="Proteomes" id="UP000077315">
    <property type="component" value="Unassembled WGS sequence"/>
</dbReference>
<evidence type="ECO:0000313" key="1">
    <source>
        <dbReference type="EMBL" id="OAD77645.1"/>
    </source>
</evidence>
<dbReference type="GeneID" id="29001599"/>
<accession>A0A162Y0S0</accession>
<reference evidence="2" key="1">
    <citation type="submission" date="2015-06" db="EMBL/GenBank/DDBJ databases">
        <title>Expansion of signal transduction pathways in fungi by whole-genome duplication.</title>
        <authorList>
            <consortium name="DOE Joint Genome Institute"/>
            <person name="Corrochano L.M."/>
            <person name="Kuo A."/>
            <person name="Marcet-Houben M."/>
            <person name="Polaino S."/>
            <person name="Salamov A."/>
            <person name="Villalobos J.M."/>
            <person name="Alvarez M.I."/>
            <person name="Avalos J."/>
            <person name="Benito E.P."/>
            <person name="Benoit I."/>
            <person name="Burger G."/>
            <person name="Camino L.P."/>
            <person name="Canovas D."/>
            <person name="Cerda-Olmedo E."/>
            <person name="Cheng J.-F."/>
            <person name="Dominguez A."/>
            <person name="Elias M."/>
            <person name="Eslava A.P."/>
            <person name="Glaser F."/>
            <person name="Grimwood J."/>
            <person name="Gutierrez G."/>
            <person name="Heitman J."/>
            <person name="Henrissat B."/>
            <person name="Iturriaga E.A."/>
            <person name="Lang B.F."/>
            <person name="Lavin J.L."/>
            <person name="Lee S."/>
            <person name="Li W."/>
            <person name="Lindquist E."/>
            <person name="Lopez-Garcia S."/>
            <person name="Luque E.M."/>
            <person name="Marcos A.T."/>
            <person name="Martin J."/>
            <person name="McCluskey K."/>
            <person name="Medina H.R."/>
            <person name="Miralles-Duran A."/>
            <person name="Miyazaki A."/>
            <person name="Munoz-Torres E."/>
            <person name="Oguiza J.A."/>
            <person name="Ohm R."/>
            <person name="Olmedo M."/>
            <person name="Orejas M."/>
            <person name="Ortiz-Castellanos L."/>
            <person name="Pisabarro A.G."/>
            <person name="Rodriguez-Romero J."/>
            <person name="Ruiz-Herrera J."/>
            <person name="Ruiz-Vazquez R."/>
            <person name="Sanz C."/>
            <person name="Schackwitz W."/>
            <person name="Schmutz J."/>
            <person name="Shahriari M."/>
            <person name="Shelest E."/>
            <person name="Silva-Franco F."/>
            <person name="Soanes D."/>
            <person name="Syed K."/>
            <person name="Tagua V.G."/>
            <person name="Talbot N.J."/>
            <person name="Thon M."/>
            <person name="De vries R.P."/>
            <person name="Wiebenga A."/>
            <person name="Yadav J.S."/>
            <person name="Braun E.L."/>
            <person name="Baker S."/>
            <person name="Garre V."/>
            <person name="Horwitz B."/>
            <person name="Torres-Martinez S."/>
            <person name="Idnurm A."/>
            <person name="Herrera-Estrella A."/>
            <person name="Gabaldon T."/>
            <person name="Grigoriev I.V."/>
        </authorList>
    </citation>
    <scope>NUCLEOTIDE SEQUENCE [LARGE SCALE GENOMIC DNA]</scope>
    <source>
        <strain evidence="2">NRRL 1555(-)</strain>
    </source>
</reference>
<evidence type="ECO:0000313" key="2">
    <source>
        <dbReference type="Proteomes" id="UP000077315"/>
    </source>
</evidence>